<dbReference type="RefSeq" id="WP_264226519.1">
    <property type="nucleotide sequence ID" value="NZ_CP107716.1"/>
</dbReference>
<keyword evidence="4 5" id="KW-0472">Membrane</keyword>
<keyword evidence="3 5" id="KW-1133">Transmembrane helix</keyword>
<feature type="domain" description="NfeD-like C-terminal" evidence="6">
    <location>
        <begin position="97"/>
        <end position="150"/>
    </location>
</feature>
<dbReference type="InterPro" id="IPR012340">
    <property type="entry name" value="NA-bd_OB-fold"/>
</dbReference>
<evidence type="ECO:0000313" key="8">
    <source>
        <dbReference type="Proteomes" id="UP001163882"/>
    </source>
</evidence>
<dbReference type="InterPro" id="IPR052165">
    <property type="entry name" value="Membrane_assoc_protease"/>
</dbReference>
<evidence type="ECO:0000256" key="4">
    <source>
        <dbReference type="ARBA" id="ARBA00023136"/>
    </source>
</evidence>
<dbReference type="PANTHER" id="PTHR33507:SF3">
    <property type="entry name" value="INNER MEMBRANE PROTEIN YBBJ"/>
    <property type="match status" value="1"/>
</dbReference>
<protein>
    <submittedName>
        <fullName evidence="7">NfeD family protein</fullName>
    </submittedName>
</protein>
<comment type="subcellular location">
    <subcellularLocation>
        <location evidence="1">Membrane</location>
        <topology evidence="1">Multi-pass membrane protein</topology>
    </subcellularLocation>
</comment>
<accession>A0ABY6IT89</accession>
<keyword evidence="2 5" id="KW-0812">Transmembrane</keyword>
<reference evidence="7" key="1">
    <citation type="submission" date="2022-10" db="EMBL/GenBank/DDBJ databases">
        <title>YIM 151497 complete genome.</title>
        <authorList>
            <person name="Chen X."/>
        </authorList>
    </citation>
    <scope>NUCLEOTIDE SEQUENCE</scope>
    <source>
        <strain evidence="7">YIM 151497</strain>
    </source>
</reference>
<evidence type="ECO:0000256" key="3">
    <source>
        <dbReference type="ARBA" id="ARBA00022989"/>
    </source>
</evidence>
<sequence>MDLIALIADNAGWAWLIFGLVLLGVELVVPGVFMVWLGGAALLTGLTVFQIGIGWPFQWGLFGILSVVLVTGWLAYSRRRHGDTPPSEDPLINARTARLLGRETVLVEAISDGVGRVRIDDTLWRVSGPDLPEGSHVRITGARGGLLEVEAVS</sequence>
<name>A0ABY6IT89_9HYPH</name>
<gene>
    <name evidence="7" type="ORF">OF122_03880</name>
</gene>
<dbReference type="Gene3D" id="2.40.50.140">
    <property type="entry name" value="Nucleic acid-binding proteins"/>
    <property type="match status" value="1"/>
</dbReference>
<evidence type="ECO:0000259" key="6">
    <source>
        <dbReference type="Pfam" id="PF01957"/>
    </source>
</evidence>
<dbReference type="Proteomes" id="UP001163882">
    <property type="component" value="Chromosome"/>
</dbReference>
<evidence type="ECO:0000256" key="1">
    <source>
        <dbReference type="ARBA" id="ARBA00004141"/>
    </source>
</evidence>
<dbReference type="EMBL" id="CP107716">
    <property type="protein sequence ID" value="UYQ72920.1"/>
    <property type="molecule type" value="Genomic_DNA"/>
</dbReference>
<organism evidence="7 8">
    <name type="scientific">Pelagibacterium flavum</name>
    <dbReference type="NCBI Taxonomy" id="2984530"/>
    <lineage>
        <taxon>Bacteria</taxon>
        <taxon>Pseudomonadati</taxon>
        <taxon>Pseudomonadota</taxon>
        <taxon>Alphaproteobacteria</taxon>
        <taxon>Hyphomicrobiales</taxon>
        <taxon>Devosiaceae</taxon>
        <taxon>Pelagibacterium</taxon>
    </lineage>
</organism>
<feature type="transmembrane region" description="Helical" evidence="5">
    <location>
        <begin position="57"/>
        <end position="76"/>
    </location>
</feature>
<dbReference type="InterPro" id="IPR002810">
    <property type="entry name" value="NfeD-like_C"/>
</dbReference>
<evidence type="ECO:0000256" key="2">
    <source>
        <dbReference type="ARBA" id="ARBA00022692"/>
    </source>
</evidence>
<proteinExistence type="predicted"/>
<keyword evidence="8" id="KW-1185">Reference proteome</keyword>
<dbReference type="PANTHER" id="PTHR33507">
    <property type="entry name" value="INNER MEMBRANE PROTEIN YBBJ"/>
    <property type="match status" value="1"/>
</dbReference>
<evidence type="ECO:0000256" key="5">
    <source>
        <dbReference type="SAM" id="Phobius"/>
    </source>
</evidence>
<dbReference type="Pfam" id="PF01957">
    <property type="entry name" value="NfeD"/>
    <property type="match status" value="1"/>
</dbReference>
<evidence type="ECO:0000313" key="7">
    <source>
        <dbReference type="EMBL" id="UYQ72920.1"/>
    </source>
</evidence>
<feature type="transmembrane region" description="Helical" evidence="5">
    <location>
        <begin position="12"/>
        <end position="37"/>
    </location>
</feature>